<dbReference type="Proteomes" id="UP000190166">
    <property type="component" value="Unassembled WGS sequence"/>
</dbReference>
<evidence type="ECO:0000313" key="2">
    <source>
        <dbReference type="Proteomes" id="UP000190166"/>
    </source>
</evidence>
<dbReference type="STRING" id="393003.SAMN05660461_5339"/>
<gene>
    <name evidence="1" type="ORF">SAMN05660461_5339</name>
</gene>
<accession>A0A1T5P9M3</accession>
<sequence>MLLLLNIYLHANGSTFPDTTGVLIINKEDVLPDGARKIGKIKVTDGVFKVDCGYEQTLEQAKAQAIKAGGNIIKIREIKPPDVFNSCYRLSGEVYYHPDIAGVMTGRIKAFDSMMRILLPETVTYALLYVYRPDMGASIPYNVFLDDSIICRIRNSSRYLIKVNKAGLARISARTESRDEVSINIQPGKAYFVKCTIAPGGFIGRPKLSIIDAYEGFQEFNSVKEKPKEEKIDAVY</sequence>
<proteinExistence type="predicted"/>
<reference evidence="1 2" key="1">
    <citation type="submission" date="2017-02" db="EMBL/GenBank/DDBJ databases">
        <authorList>
            <person name="Peterson S.W."/>
        </authorList>
    </citation>
    <scope>NUCLEOTIDE SEQUENCE [LARGE SCALE GENOMIC DNA]</scope>
    <source>
        <strain evidence="1 2">DSM 18108</strain>
    </source>
</reference>
<organism evidence="1 2">
    <name type="scientific">Chitinophaga ginsengisegetis</name>
    <dbReference type="NCBI Taxonomy" id="393003"/>
    <lineage>
        <taxon>Bacteria</taxon>
        <taxon>Pseudomonadati</taxon>
        <taxon>Bacteroidota</taxon>
        <taxon>Chitinophagia</taxon>
        <taxon>Chitinophagales</taxon>
        <taxon>Chitinophagaceae</taxon>
        <taxon>Chitinophaga</taxon>
    </lineage>
</organism>
<dbReference type="EMBL" id="FUZZ01000005">
    <property type="protein sequence ID" value="SKD09450.1"/>
    <property type="molecule type" value="Genomic_DNA"/>
</dbReference>
<name>A0A1T5P9M3_9BACT</name>
<dbReference type="AlphaFoldDB" id="A0A1T5P9M3"/>
<protein>
    <submittedName>
        <fullName evidence="1">Uncharacterized protein</fullName>
    </submittedName>
</protein>
<evidence type="ECO:0000313" key="1">
    <source>
        <dbReference type="EMBL" id="SKD09450.1"/>
    </source>
</evidence>
<keyword evidence="2" id="KW-1185">Reference proteome</keyword>